<accession>A0ABR4CBV9</accession>
<comment type="caution">
    <text evidence="1">The sequence shown here is derived from an EMBL/GenBank/DDBJ whole genome shotgun (WGS) entry which is preliminary data.</text>
</comment>
<reference evidence="1 2" key="1">
    <citation type="journal article" date="2024" name="Commun. Biol.">
        <title>Comparative genomic analysis of thermophilic fungi reveals convergent evolutionary adaptations and gene losses.</title>
        <authorList>
            <person name="Steindorff A.S."/>
            <person name="Aguilar-Pontes M.V."/>
            <person name="Robinson A.J."/>
            <person name="Andreopoulos B."/>
            <person name="LaButti K."/>
            <person name="Kuo A."/>
            <person name="Mondo S."/>
            <person name="Riley R."/>
            <person name="Otillar R."/>
            <person name="Haridas S."/>
            <person name="Lipzen A."/>
            <person name="Grimwood J."/>
            <person name="Schmutz J."/>
            <person name="Clum A."/>
            <person name="Reid I.D."/>
            <person name="Moisan M.C."/>
            <person name="Butler G."/>
            <person name="Nguyen T.T.M."/>
            <person name="Dewar K."/>
            <person name="Conant G."/>
            <person name="Drula E."/>
            <person name="Henrissat B."/>
            <person name="Hansel C."/>
            <person name="Singer S."/>
            <person name="Hutchinson M.I."/>
            <person name="de Vries R.P."/>
            <person name="Natvig D.O."/>
            <person name="Powell A.J."/>
            <person name="Tsang A."/>
            <person name="Grigoriev I.V."/>
        </authorList>
    </citation>
    <scope>NUCLEOTIDE SEQUENCE [LARGE SCALE GENOMIC DNA]</scope>
    <source>
        <strain evidence="1 2">CBS 494.80</strain>
    </source>
</reference>
<dbReference type="EMBL" id="JAZHXI010000010">
    <property type="protein sequence ID" value="KAL2067022.1"/>
    <property type="molecule type" value="Genomic_DNA"/>
</dbReference>
<name>A0ABR4CBV9_9HELO</name>
<organism evidence="1 2">
    <name type="scientific">Oculimacula yallundae</name>
    <dbReference type="NCBI Taxonomy" id="86028"/>
    <lineage>
        <taxon>Eukaryota</taxon>
        <taxon>Fungi</taxon>
        <taxon>Dikarya</taxon>
        <taxon>Ascomycota</taxon>
        <taxon>Pezizomycotina</taxon>
        <taxon>Leotiomycetes</taxon>
        <taxon>Helotiales</taxon>
        <taxon>Ploettnerulaceae</taxon>
        <taxon>Oculimacula</taxon>
    </lineage>
</organism>
<dbReference type="Gene3D" id="3.40.630.30">
    <property type="match status" value="1"/>
</dbReference>
<dbReference type="SUPFAM" id="SSF55729">
    <property type="entry name" value="Acyl-CoA N-acyltransferases (Nat)"/>
    <property type="match status" value="1"/>
</dbReference>
<protein>
    <recommendedName>
        <fullName evidence="3">N-acetyltransferase domain-containing protein</fullName>
    </recommendedName>
</protein>
<evidence type="ECO:0000313" key="2">
    <source>
        <dbReference type="Proteomes" id="UP001595075"/>
    </source>
</evidence>
<gene>
    <name evidence="1" type="ORF">VTL71DRAFT_1446</name>
</gene>
<evidence type="ECO:0008006" key="3">
    <source>
        <dbReference type="Google" id="ProtNLM"/>
    </source>
</evidence>
<evidence type="ECO:0000313" key="1">
    <source>
        <dbReference type="EMBL" id="KAL2067022.1"/>
    </source>
</evidence>
<dbReference type="CDD" id="cd04301">
    <property type="entry name" value="NAT_SF"/>
    <property type="match status" value="1"/>
</dbReference>
<dbReference type="InterPro" id="IPR016181">
    <property type="entry name" value="Acyl_CoA_acyltransferase"/>
</dbReference>
<keyword evidence="2" id="KW-1185">Reference proteome</keyword>
<sequence>MSTKYIYTRLPSDDMLFEAAEFFSEHYGVWGESAVENMGGSIKAGARVKISPKLLREKILPEGSNNIYIRLVREREILGVLFATRWKYQPQQTIVWVTQLCVHRQHRHKGLAKNILRFLKTNMNYPVGILSSHPFSIAAVARVWGTGLQDINFQYMRAEAKKVMATCPVTYVREAKLRGNLFEDGEADGAICCADTQFWVDHQEPDIAHFLLKRNGISWPLGELPEGHEYLLMATVNDTKKEEVKEKEEIEGTQ</sequence>
<dbReference type="Proteomes" id="UP001595075">
    <property type="component" value="Unassembled WGS sequence"/>
</dbReference>
<proteinExistence type="predicted"/>